<keyword evidence="4" id="KW-1185">Reference proteome</keyword>
<gene>
    <name evidence="3" type="primary">pepN</name>
    <name evidence="3" type="ORF">Pan44_22240</name>
</gene>
<evidence type="ECO:0000313" key="4">
    <source>
        <dbReference type="Proteomes" id="UP000315700"/>
    </source>
</evidence>
<dbReference type="GO" id="GO:0043171">
    <property type="term" value="P:peptide catabolic process"/>
    <property type="evidence" value="ECO:0007669"/>
    <property type="project" value="TreeGrafter"/>
</dbReference>
<dbReference type="SUPFAM" id="SSF55486">
    <property type="entry name" value="Metalloproteases ('zincins'), catalytic domain"/>
    <property type="match status" value="1"/>
</dbReference>
<dbReference type="InterPro" id="IPR050344">
    <property type="entry name" value="Peptidase_M1_aminopeptidases"/>
</dbReference>
<keyword evidence="3" id="KW-0378">Hydrolase</keyword>
<dbReference type="PANTHER" id="PTHR11533:SF174">
    <property type="entry name" value="PUROMYCIN-SENSITIVE AMINOPEPTIDASE-RELATED"/>
    <property type="match status" value="1"/>
</dbReference>
<protein>
    <submittedName>
        <fullName evidence="3">Aminopeptidase N</fullName>
        <ecNumber evidence="3">3.4.11.2</ecNumber>
    </submittedName>
</protein>
<evidence type="ECO:0000313" key="3">
    <source>
        <dbReference type="EMBL" id="QDT54197.1"/>
    </source>
</evidence>
<dbReference type="InterPro" id="IPR014782">
    <property type="entry name" value="Peptidase_M1_dom"/>
</dbReference>
<dbReference type="InterPro" id="IPR027268">
    <property type="entry name" value="Peptidase_M4/M1_CTD_sf"/>
</dbReference>
<name>A0A517SDL1_9PLAN</name>
<dbReference type="GO" id="GO:0042277">
    <property type="term" value="F:peptide binding"/>
    <property type="evidence" value="ECO:0007669"/>
    <property type="project" value="TreeGrafter"/>
</dbReference>
<dbReference type="Pfam" id="PF01433">
    <property type="entry name" value="Peptidase_M1"/>
    <property type="match status" value="1"/>
</dbReference>
<dbReference type="EC" id="3.4.11.2" evidence="3"/>
<accession>A0A517SDL1</accession>
<feature type="region of interest" description="Disordered" evidence="1">
    <location>
        <begin position="636"/>
        <end position="667"/>
    </location>
</feature>
<dbReference type="EMBL" id="CP036271">
    <property type="protein sequence ID" value="QDT54197.1"/>
    <property type="molecule type" value="Genomic_DNA"/>
</dbReference>
<dbReference type="Proteomes" id="UP000315700">
    <property type="component" value="Chromosome"/>
</dbReference>
<organism evidence="3 4">
    <name type="scientific">Caulifigura coniformis</name>
    <dbReference type="NCBI Taxonomy" id="2527983"/>
    <lineage>
        <taxon>Bacteria</taxon>
        <taxon>Pseudomonadati</taxon>
        <taxon>Planctomycetota</taxon>
        <taxon>Planctomycetia</taxon>
        <taxon>Planctomycetales</taxon>
        <taxon>Planctomycetaceae</taxon>
        <taxon>Caulifigura</taxon>
    </lineage>
</organism>
<dbReference type="GO" id="GO:0016020">
    <property type="term" value="C:membrane"/>
    <property type="evidence" value="ECO:0007669"/>
    <property type="project" value="TreeGrafter"/>
</dbReference>
<dbReference type="PANTHER" id="PTHR11533">
    <property type="entry name" value="PROTEASE M1 ZINC METALLOPROTEASE"/>
    <property type="match status" value="1"/>
</dbReference>
<dbReference type="KEGG" id="ccos:Pan44_22240"/>
<dbReference type="GO" id="GO:0008270">
    <property type="term" value="F:zinc ion binding"/>
    <property type="evidence" value="ECO:0007669"/>
    <property type="project" value="InterPro"/>
</dbReference>
<evidence type="ECO:0000259" key="2">
    <source>
        <dbReference type="Pfam" id="PF01433"/>
    </source>
</evidence>
<dbReference type="CDD" id="cd09604">
    <property type="entry name" value="M1_APN_like"/>
    <property type="match status" value="1"/>
</dbReference>
<feature type="domain" description="Peptidase M1 membrane alanine aminopeptidase" evidence="2">
    <location>
        <begin position="409"/>
        <end position="616"/>
    </location>
</feature>
<sequence length="839" mass="94546">MLHAPWSTGQVAPQSLQPFWVSHSAGVLRRHSEKVLVMRSLLVRIVHGTALLALGGLMTSGPTALAADAPSGPFAVSPGPDPFAQIDSLLSAPSESRLPSGAPGPAYWQQKVSYKLDLTIDEDAKMLRGKEHVTYENHSPHTLTYLWLALESNQAAPFSDGALAKTWKDNGEVTVEDFRRMLTAREFDGSTKILSLKATTGGDLSHTLNKGMLRVDLPRPLPAGGVFEFDLAWEYLINDTKLIPTRSGHEVLDDGTAIFGMAYCYPRLCAYTDYGGWRLKQPIRYGEFTLEFGDFEASITVPADHIVGATGALQNPGDVLSADMKARLKQSLTSGAPVTIVTKDEAETSRRKPSRETKTWKFAAKNVRDFAFTSSRAFVWDAWGVPLDGRTVICQSLYPREGMPLWDRYATHAVAHAVEIYSSVTGIPYPWPHATAVLGSHPSGGMEYPMISFNSPRPEKDGTYTDKTKWGVIRVIIHETGHNWFPMIVNSDERHWMWLDEGFNTFVQGFAERTWKDDPKIPTAQPKFVVDYLTSDLHQPLMTQPDNIQNIPQNAYFKTAVGLTMLRETILGRTLFDSAFKEYCRRWAYKRAEPADFFRTMEDASGMDLDWFWRGWFFSTSTSDVEIVAVHRRTIQDGDPTKNGEREKRKESKLPPSITRERDAGAPRRIDRIPELKDFYDGFDPHAPTDKQAEDFRKFMERLTPAEKKALQYDKVIYEVKLKNHGQLPMPVILKLEFNDQTSEIRRYPAEIWRLANGELSTLVLAPKPVVAVTVDPYNETADTNFSNNRFPRSIEETDLQITKPPVKIENPLHDSLEKERKAKEKLAKEKTAPPDVTP</sequence>
<dbReference type="GO" id="GO:0070006">
    <property type="term" value="F:metalloaminopeptidase activity"/>
    <property type="evidence" value="ECO:0007669"/>
    <property type="project" value="TreeGrafter"/>
</dbReference>
<dbReference type="GO" id="GO:0005615">
    <property type="term" value="C:extracellular space"/>
    <property type="evidence" value="ECO:0007669"/>
    <property type="project" value="TreeGrafter"/>
</dbReference>
<dbReference type="GO" id="GO:0005737">
    <property type="term" value="C:cytoplasm"/>
    <property type="evidence" value="ECO:0007669"/>
    <property type="project" value="TreeGrafter"/>
</dbReference>
<dbReference type="AlphaFoldDB" id="A0A517SDL1"/>
<keyword evidence="3" id="KW-0645">Protease</keyword>
<dbReference type="InParanoid" id="A0A517SDL1"/>
<proteinExistence type="predicted"/>
<feature type="region of interest" description="Disordered" evidence="1">
    <location>
        <begin position="804"/>
        <end position="839"/>
    </location>
</feature>
<keyword evidence="3" id="KW-0031">Aminopeptidase</keyword>
<reference evidence="3 4" key="1">
    <citation type="submission" date="2019-02" db="EMBL/GenBank/DDBJ databases">
        <title>Deep-cultivation of Planctomycetes and their phenomic and genomic characterization uncovers novel biology.</title>
        <authorList>
            <person name="Wiegand S."/>
            <person name="Jogler M."/>
            <person name="Boedeker C."/>
            <person name="Pinto D."/>
            <person name="Vollmers J."/>
            <person name="Rivas-Marin E."/>
            <person name="Kohn T."/>
            <person name="Peeters S.H."/>
            <person name="Heuer A."/>
            <person name="Rast P."/>
            <person name="Oberbeckmann S."/>
            <person name="Bunk B."/>
            <person name="Jeske O."/>
            <person name="Meyerdierks A."/>
            <person name="Storesund J.E."/>
            <person name="Kallscheuer N."/>
            <person name="Luecker S."/>
            <person name="Lage O.M."/>
            <person name="Pohl T."/>
            <person name="Merkel B.J."/>
            <person name="Hornburger P."/>
            <person name="Mueller R.-W."/>
            <person name="Bruemmer F."/>
            <person name="Labrenz M."/>
            <person name="Spormann A.M."/>
            <person name="Op den Camp H."/>
            <person name="Overmann J."/>
            <person name="Amann R."/>
            <person name="Jetten M.S.M."/>
            <person name="Mascher T."/>
            <person name="Medema M.H."/>
            <person name="Devos D.P."/>
            <person name="Kaster A.-K."/>
            <person name="Ovreas L."/>
            <person name="Rohde M."/>
            <person name="Galperin M.Y."/>
            <person name="Jogler C."/>
        </authorList>
    </citation>
    <scope>NUCLEOTIDE SEQUENCE [LARGE SCALE GENOMIC DNA]</scope>
    <source>
        <strain evidence="3 4">Pan44</strain>
    </source>
</reference>
<evidence type="ECO:0000256" key="1">
    <source>
        <dbReference type="SAM" id="MobiDB-lite"/>
    </source>
</evidence>
<dbReference type="GO" id="GO:0016285">
    <property type="term" value="F:alanyl aminopeptidase activity"/>
    <property type="evidence" value="ECO:0007669"/>
    <property type="project" value="UniProtKB-EC"/>
</dbReference>
<dbReference type="Gene3D" id="1.10.390.10">
    <property type="entry name" value="Neutral Protease Domain 2"/>
    <property type="match status" value="1"/>
</dbReference>
<feature type="compositionally biased region" description="Basic and acidic residues" evidence="1">
    <location>
        <begin position="811"/>
        <end position="833"/>
    </location>
</feature>